<sequence length="111" mass="12793">MIQKTKNILNLLVLTYVSTFMTGCQSDEIKTTVINSDITAVKEWFDNNSPNLESLNYTKKIDWENARISIEGDAKTIEIPLMLFNNTSTNVIDDTDYRTYMSLLFILNENE</sequence>
<organism evidence="1 2">
    <name type="scientific">Flavobacterium collinsii</name>
    <dbReference type="NCBI Taxonomy" id="1114861"/>
    <lineage>
        <taxon>Bacteria</taxon>
        <taxon>Pseudomonadati</taxon>
        <taxon>Bacteroidota</taxon>
        <taxon>Flavobacteriia</taxon>
        <taxon>Flavobacteriales</taxon>
        <taxon>Flavobacteriaceae</taxon>
        <taxon>Flavobacterium</taxon>
    </lineage>
</organism>
<gene>
    <name evidence="1" type="ORF">FLACOL7796_04367</name>
</gene>
<accession>A0ABM8KPB1</accession>
<evidence type="ECO:0000313" key="2">
    <source>
        <dbReference type="Proteomes" id="UP000474567"/>
    </source>
</evidence>
<reference evidence="1 2" key="1">
    <citation type="submission" date="2020-02" db="EMBL/GenBank/DDBJ databases">
        <authorList>
            <person name="Criscuolo A."/>
        </authorList>
    </citation>
    <scope>NUCLEOTIDE SEQUENCE [LARGE SCALE GENOMIC DNA]</scope>
    <source>
        <strain evidence="1">CECT7796</strain>
    </source>
</reference>
<dbReference type="PROSITE" id="PS51257">
    <property type="entry name" value="PROKAR_LIPOPROTEIN"/>
    <property type="match status" value="1"/>
</dbReference>
<dbReference type="EMBL" id="CADCST010000139">
    <property type="protein sequence ID" value="CAA9202603.1"/>
    <property type="molecule type" value="Genomic_DNA"/>
</dbReference>
<evidence type="ECO:0000313" key="1">
    <source>
        <dbReference type="EMBL" id="CAA9202603.1"/>
    </source>
</evidence>
<dbReference type="Proteomes" id="UP000474567">
    <property type="component" value="Unassembled WGS sequence"/>
</dbReference>
<keyword evidence="2" id="KW-1185">Reference proteome</keyword>
<protein>
    <submittedName>
        <fullName evidence="1">Uncharacterized protein</fullName>
    </submittedName>
</protein>
<name>A0ABM8KPB1_9FLAO</name>
<comment type="caution">
    <text evidence="1">The sequence shown here is derived from an EMBL/GenBank/DDBJ whole genome shotgun (WGS) entry which is preliminary data.</text>
</comment>
<proteinExistence type="predicted"/>